<dbReference type="EMBL" id="CACVKT020000470">
    <property type="protein sequence ID" value="CAC5359345.1"/>
    <property type="molecule type" value="Genomic_DNA"/>
</dbReference>
<reference evidence="11 12" key="1">
    <citation type="submission" date="2020-06" db="EMBL/GenBank/DDBJ databases">
        <authorList>
            <person name="Li R."/>
            <person name="Bekaert M."/>
        </authorList>
    </citation>
    <scope>NUCLEOTIDE SEQUENCE [LARGE SCALE GENOMIC DNA]</scope>
    <source>
        <strain evidence="12">wild</strain>
    </source>
</reference>
<evidence type="ECO:0000256" key="5">
    <source>
        <dbReference type="ARBA" id="ARBA00022692"/>
    </source>
</evidence>
<evidence type="ECO:0000313" key="11">
    <source>
        <dbReference type="EMBL" id="CAC5359345.1"/>
    </source>
</evidence>
<evidence type="ECO:0000256" key="9">
    <source>
        <dbReference type="ARBA" id="ARBA00023136"/>
    </source>
</evidence>
<dbReference type="GO" id="GO:0000139">
    <property type="term" value="C:Golgi membrane"/>
    <property type="evidence" value="ECO:0007669"/>
    <property type="project" value="UniProtKB-SubCell"/>
</dbReference>
<evidence type="ECO:0000256" key="8">
    <source>
        <dbReference type="ARBA" id="ARBA00023034"/>
    </source>
</evidence>
<keyword evidence="5 10" id="KW-0812">Transmembrane</keyword>
<organism evidence="11 12">
    <name type="scientific">Mytilus coruscus</name>
    <name type="common">Sea mussel</name>
    <dbReference type="NCBI Taxonomy" id="42192"/>
    <lineage>
        <taxon>Eukaryota</taxon>
        <taxon>Metazoa</taxon>
        <taxon>Spiralia</taxon>
        <taxon>Lophotrochozoa</taxon>
        <taxon>Mollusca</taxon>
        <taxon>Bivalvia</taxon>
        <taxon>Autobranchia</taxon>
        <taxon>Pteriomorphia</taxon>
        <taxon>Mytilida</taxon>
        <taxon>Mytiloidea</taxon>
        <taxon>Mytilidae</taxon>
        <taxon>Mytilinae</taxon>
        <taxon>Mytilus</taxon>
    </lineage>
</organism>
<evidence type="ECO:0000256" key="2">
    <source>
        <dbReference type="ARBA" id="ARBA00008661"/>
    </source>
</evidence>
<keyword evidence="9 10" id="KW-0472">Membrane</keyword>
<keyword evidence="4 11" id="KW-0808">Transferase</keyword>
<keyword evidence="6 10" id="KW-0735">Signal-anchor</keyword>
<evidence type="ECO:0000256" key="10">
    <source>
        <dbReference type="RuleBase" id="RU363063"/>
    </source>
</evidence>
<evidence type="ECO:0000313" key="12">
    <source>
        <dbReference type="Proteomes" id="UP000507470"/>
    </source>
</evidence>
<comment type="subcellular location">
    <subcellularLocation>
        <location evidence="1 10">Golgi apparatus membrane</location>
        <topology evidence="1 10">Single-pass type II membrane protein</topology>
    </subcellularLocation>
</comment>
<protein>
    <recommendedName>
        <fullName evidence="10">Hexosyltransferase</fullName>
        <ecNumber evidence="10">2.4.1.-</ecNumber>
    </recommendedName>
</protein>
<dbReference type="GO" id="GO:0008194">
    <property type="term" value="F:UDP-glycosyltransferase activity"/>
    <property type="evidence" value="ECO:0007669"/>
    <property type="project" value="TreeGrafter"/>
</dbReference>
<keyword evidence="8 10" id="KW-0333">Golgi apparatus</keyword>
<evidence type="ECO:0000256" key="7">
    <source>
        <dbReference type="ARBA" id="ARBA00022989"/>
    </source>
</evidence>
<evidence type="ECO:0000256" key="4">
    <source>
        <dbReference type="ARBA" id="ARBA00022679"/>
    </source>
</evidence>
<dbReference type="AlphaFoldDB" id="A0A6J7ZY98"/>
<dbReference type="InterPro" id="IPR002659">
    <property type="entry name" value="Glyco_trans_31"/>
</dbReference>
<feature type="transmembrane region" description="Helical" evidence="10">
    <location>
        <begin position="12"/>
        <end position="29"/>
    </location>
</feature>
<sequence>MVVMKLKKKELLKFGITLTCVVSLLLLLYKQYNWDTLYDVPNLEKVINDIQHKRFSHVNPLNELSEKHIYKINPAKSISKTTDRDSLQLIFIVKSYILNFGQRIAIRRTWGGRTSLRSKTVFIVGYLDGTDDLIKQESRHYKDIVQLNVADQYENVVYKTIYSLLWLSHGNTDAEFIHFVDDDRLVNPINIYDFATNNIDSADLVMVGYKLEAVRPSRNKSSKTYLSSEEYSFSFFPPYIIGGTILTNIKTVRILAIAITFLKVIPIEDAYIGIVAKSVNIKLKHHYRFLPFKQSPFTLWNTASSPGYETTYSLLRDWNLIRAMNS</sequence>
<dbReference type="GO" id="GO:0016758">
    <property type="term" value="F:hexosyltransferase activity"/>
    <property type="evidence" value="ECO:0007669"/>
    <property type="project" value="InterPro"/>
</dbReference>
<proteinExistence type="inferred from homology"/>
<gene>
    <name evidence="11" type="ORF">MCOR_2238</name>
</gene>
<dbReference type="Pfam" id="PF01762">
    <property type="entry name" value="Galactosyl_T"/>
    <property type="match status" value="1"/>
</dbReference>
<dbReference type="Gene3D" id="3.90.550.50">
    <property type="match status" value="1"/>
</dbReference>
<dbReference type="Proteomes" id="UP000507470">
    <property type="component" value="Unassembled WGS sequence"/>
</dbReference>
<dbReference type="OrthoDB" id="6052873at2759"/>
<keyword evidence="3 10" id="KW-0328">Glycosyltransferase</keyword>
<evidence type="ECO:0000256" key="3">
    <source>
        <dbReference type="ARBA" id="ARBA00022676"/>
    </source>
</evidence>
<comment type="similarity">
    <text evidence="2 10">Belongs to the glycosyltransferase 31 family.</text>
</comment>
<keyword evidence="12" id="KW-1185">Reference proteome</keyword>
<evidence type="ECO:0000256" key="6">
    <source>
        <dbReference type="ARBA" id="ARBA00022968"/>
    </source>
</evidence>
<name>A0A6J7ZY98_MYTCO</name>
<dbReference type="PANTHER" id="PTHR11214:SF349">
    <property type="entry name" value="BETA-1,3-GALACTOSYLTRANSFERASE BRN"/>
    <property type="match status" value="1"/>
</dbReference>
<accession>A0A6J7ZY98</accession>
<evidence type="ECO:0000256" key="1">
    <source>
        <dbReference type="ARBA" id="ARBA00004323"/>
    </source>
</evidence>
<dbReference type="EC" id="2.4.1.-" evidence="10"/>
<dbReference type="PANTHER" id="PTHR11214">
    <property type="entry name" value="BETA-1,3-N-ACETYLGLUCOSAMINYLTRANSFERASE"/>
    <property type="match status" value="1"/>
</dbReference>
<keyword evidence="7 10" id="KW-1133">Transmembrane helix</keyword>
<dbReference type="GO" id="GO:0006493">
    <property type="term" value="P:protein O-linked glycosylation"/>
    <property type="evidence" value="ECO:0007669"/>
    <property type="project" value="TreeGrafter"/>
</dbReference>